<keyword evidence="3" id="KW-1185">Reference proteome</keyword>
<accession>A0A937RPB3</accession>
<proteinExistence type="predicted"/>
<evidence type="ECO:0000313" key="2">
    <source>
        <dbReference type="EMBL" id="MBL7629516.1"/>
    </source>
</evidence>
<evidence type="ECO:0000313" key="3">
    <source>
        <dbReference type="Proteomes" id="UP000604475"/>
    </source>
</evidence>
<feature type="region of interest" description="Disordered" evidence="1">
    <location>
        <begin position="1"/>
        <end position="101"/>
    </location>
</feature>
<dbReference type="EMBL" id="JAEACQ010000230">
    <property type="protein sequence ID" value="MBL7629516.1"/>
    <property type="molecule type" value="Genomic_DNA"/>
</dbReference>
<dbReference type="Proteomes" id="UP000604475">
    <property type="component" value="Unassembled WGS sequence"/>
</dbReference>
<evidence type="ECO:0000256" key="1">
    <source>
        <dbReference type="SAM" id="MobiDB-lite"/>
    </source>
</evidence>
<reference evidence="2" key="1">
    <citation type="submission" date="2020-12" db="EMBL/GenBank/DDBJ databases">
        <title>Genomic characterization of non-nitrogen-fixing Frankia strains.</title>
        <authorList>
            <person name="Carlos-Shanley C."/>
            <person name="Guerra T."/>
            <person name="Hahn D."/>
        </authorList>
    </citation>
    <scope>NUCLEOTIDE SEQUENCE</scope>
    <source>
        <strain evidence="2">CN6</strain>
    </source>
</reference>
<feature type="compositionally biased region" description="Basic and acidic residues" evidence="1">
    <location>
        <begin position="64"/>
        <end position="74"/>
    </location>
</feature>
<dbReference type="AlphaFoldDB" id="A0A937RPB3"/>
<feature type="compositionally biased region" description="Gly residues" evidence="1">
    <location>
        <begin position="20"/>
        <end position="31"/>
    </location>
</feature>
<name>A0A937RPB3_9ACTN</name>
<feature type="compositionally biased region" description="Low complexity" evidence="1">
    <location>
        <begin position="1"/>
        <end position="11"/>
    </location>
</feature>
<gene>
    <name evidence="2" type="ORF">I7412_20560</name>
</gene>
<comment type="caution">
    <text evidence="2">The sequence shown here is derived from an EMBL/GenBank/DDBJ whole genome shotgun (WGS) entry which is preliminary data.</text>
</comment>
<organism evidence="2 3">
    <name type="scientific">Frankia nepalensis</name>
    <dbReference type="NCBI Taxonomy" id="1836974"/>
    <lineage>
        <taxon>Bacteria</taxon>
        <taxon>Bacillati</taxon>
        <taxon>Actinomycetota</taxon>
        <taxon>Actinomycetes</taxon>
        <taxon>Frankiales</taxon>
        <taxon>Frankiaceae</taxon>
        <taxon>Frankia</taxon>
    </lineage>
</organism>
<sequence length="101" mass="10162">GPRAAGPATTRAAHDAPGAGPVGERGLGGTHEPGPAEPAHSGGSVDDATVVLRRADARTPLTPGRHEVPHDNRSRLVTPDQASPAVARPEEVIAGPPPRQG</sequence>
<feature type="non-terminal residue" evidence="2">
    <location>
        <position position="1"/>
    </location>
</feature>
<protein>
    <submittedName>
        <fullName evidence="2">Uncharacterized protein</fullName>
    </submittedName>
</protein>